<dbReference type="AlphaFoldDB" id="A0A5C6FBZ5"/>
<dbReference type="RefSeq" id="WP_222435812.1">
    <property type="nucleotide sequence ID" value="NZ_SJPW01000002.1"/>
</dbReference>
<comment type="caution">
    <text evidence="1">The sequence shown here is derived from an EMBL/GenBank/DDBJ whole genome shotgun (WGS) entry which is preliminary data.</text>
</comment>
<sequence>MLDRLFVTTKKVAIAMARETGDTLSLSPVFTGQLSLFNLTPTPTRHSDEVDGTLNNRVVFRLASASVAHHSNAYARLRLSFALPLLAALFACCAKGKQRFLNCFLPSGPSAGVKGHSEGKQFAFGGWPLEATGSMPIIGDTTMDKNAKHENINGIIEITKFSLGALGATPGALEHLEEQELYDLVQRHASGDWGNCSEHDREANEDAIRTGARIFSIYQSKSGEKIWIITEASRASTTVLLPSDY</sequence>
<evidence type="ECO:0000313" key="1">
    <source>
        <dbReference type="EMBL" id="TWU58955.1"/>
    </source>
</evidence>
<dbReference type="EMBL" id="SJPW01000002">
    <property type="protein sequence ID" value="TWU58955.1"/>
    <property type="molecule type" value="Genomic_DNA"/>
</dbReference>
<reference evidence="1 2" key="1">
    <citation type="submission" date="2019-02" db="EMBL/GenBank/DDBJ databases">
        <title>Deep-cultivation of Planctomycetes and their phenomic and genomic characterization uncovers novel biology.</title>
        <authorList>
            <person name="Wiegand S."/>
            <person name="Jogler M."/>
            <person name="Boedeker C."/>
            <person name="Pinto D."/>
            <person name="Vollmers J."/>
            <person name="Rivas-Marin E."/>
            <person name="Kohn T."/>
            <person name="Peeters S.H."/>
            <person name="Heuer A."/>
            <person name="Rast P."/>
            <person name="Oberbeckmann S."/>
            <person name="Bunk B."/>
            <person name="Jeske O."/>
            <person name="Meyerdierks A."/>
            <person name="Storesund J.E."/>
            <person name="Kallscheuer N."/>
            <person name="Luecker S."/>
            <person name="Lage O.M."/>
            <person name="Pohl T."/>
            <person name="Merkel B.J."/>
            <person name="Hornburger P."/>
            <person name="Mueller R.-W."/>
            <person name="Bruemmer F."/>
            <person name="Labrenz M."/>
            <person name="Spormann A.M."/>
            <person name="Op Den Camp H."/>
            <person name="Overmann J."/>
            <person name="Amann R."/>
            <person name="Jetten M.S.M."/>
            <person name="Mascher T."/>
            <person name="Medema M.H."/>
            <person name="Devos D.P."/>
            <person name="Kaster A.-K."/>
            <person name="Ovreas L."/>
            <person name="Rohde M."/>
            <person name="Galperin M.Y."/>
            <person name="Jogler C."/>
        </authorList>
    </citation>
    <scope>NUCLEOTIDE SEQUENCE [LARGE SCALE GENOMIC DNA]</scope>
    <source>
        <strain evidence="1 2">Poly51</strain>
    </source>
</reference>
<accession>A0A5C6FBZ5</accession>
<protein>
    <submittedName>
        <fullName evidence="1">Uncharacterized protein</fullName>
    </submittedName>
</protein>
<dbReference type="Proteomes" id="UP000318288">
    <property type="component" value="Unassembled WGS sequence"/>
</dbReference>
<organism evidence="1 2">
    <name type="scientific">Rubripirellula tenax</name>
    <dbReference type="NCBI Taxonomy" id="2528015"/>
    <lineage>
        <taxon>Bacteria</taxon>
        <taxon>Pseudomonadati</taxon>
        <taxon>Planctomycetota</taxon>
        <taxon>Planctomycetia</taxon>
        <taxon>Pirellulales</taxon>
        <taxon>Pirellulaceae</taxon>
        <taxon>Rubripirellula</taxon>
    </lineage>
</organism>
<proteinExistence type="predicted"/>
<gene>
    <name evidence="1" type="ORF">Poly51_17360</name>
</gene>
<name>A0A5C6FBZ5_9BACT</name>
<evidence type="ECO:0000313" key="2">
    <source>
        <dbReference type="Proteomes" id="UP000318288"/>
    </source>
</evidence>
<keyword evidence="2" id="KW-1185">Reference proteome</keyword>